<evidence type="ECO:0000313" key="2">
    <source>
        <dbReference type="EMBL" id="VVD28266.1"/>
    </source>
</evidence>
<dbReference type="PANTHER" id="PTHR37422">
    <property type="entry name" value="TEICHURONIC ACID BIOSYNTHESIS PROTEIN TUAE"/>
    <property type="match status" value="1"/>
</dbReference>
<dbReference type="EMBL" id="LR699553">
    <property type="protein sequence ID" value="VVD28266.1"/>
    <property type="molecule type" value="Genomic_DNA"/>
</dbReference>
<protein>
    <recommendedName>
        <fullName evidence="4">Glucose-6-phosphate isomerase</fullName>
    </recommendedName>
</protein>
<sequence length="523" mass="57118">MGRMLVTPSSAQLALARPAPDRPRALPGTVSGPAAPTAVPLAPVTRRQVRGLRHPLRLPLLLFAVTLGLIALHQGRLVEYFFPFAAFGIALLLYWRSPAHYLGFVCWLFFLTPEVRRLADFVNGAFNDQSPIMIAPLLAVALTGLTLLKHVSLLGQRRAAPLVLIVIALLYAYVVGMAQVGPAAATYTLINWLYPVMVAFYLTVTWRHYPDYHRVLLKTFVYGGLLMSVYGLVEFVSPMPWDAFWLIASKMQSEGQPVPFGMRVSSTMNSCGPFAVTLMTILLMSFAARGKARIVLGCVGIPVLLLTSARSTWGGFAIALAYSFLMLNGKSRMRLLAGVLGLAVMAAPLMMIDQVAEPVIQRFSTMQNLGQDNSYQARAEFYKSFFSSAFTDIAGQGLGTIGLGTKLSDDKSSTAMVDFDSGLMEVPFVMGWPGTLLYATGVLMLLWRAYRASRLHPNDLLAISGVGVAVAIFSMMIFINTLTSVSGMFFFLGVTLPVISLRYARERQNVAAAASPRHNKISR</sequence>
<keyword evidence="1" id="KW-1133">Transmembrane helix</keyword>
<feature type="transmembrane region" description="Helical" evidence="1">
    <location>
        <begin position="56"/>
        <end position="72"/>
    </location>
</feature>
<dbReference type="InterPro" id="IPR051533">
    <property type="entry name" value="WaaL-like"/>
</dbReference>
<feature type="transmembrane region" description="Helical" evidence="1">
    <location>
        <begin position="485"/>
        <end position="504"/>
    </location>
</feature>
<feature type="transmembrane region" description="Helical" evidence="1">
    <location>
        <begin position="426"/>
        <end position="447"/>
    </location>
</feature>
<dbReference type="RefSeq" id="WP_165185733.1">
    <property type="nucleotide sequence ID" value="NZ_LR699553.1"/>
</dbReference>
<proteinExistence type="predicted"/>
<accession>A0A5Q4ZCQ3</accession>
<feature type="transmembrane region" description="Helical" evidence="1">
    <location>
        <begin position="215"/>
        <end position="233"/>
    </location>
</feature>
<feature type="transmembrane region" description="Helical" evidence="1">
    <location>
        <begin position="130"/>
        <end position="148"/>
    </location>
</feature>
<feature type="transmembrane region" description="Helical" evidence="1">
    <location>
        <begin position="160"/>
        <end position="178"/>
    </location>
</feature>
<dbReference type="PANTHER" id="PTHR37422:SF23">
    <property type="entry name" value="TEICHURONIC ACID BIOSYNTHESIS PROTEIN TUAE"/>
    <property type="match status" value="1"/>
</dbReference>
<evidence type="ECO:0000313" key="3">
    <source>
        <dbReference type="Proteomes" id="UP000325811"/>
    </source>
</evidence>
<feature type="transmembrane region" description="Helical" evidence="1">
    <location>
        <begin position="84"/>
        <end position="110"/>
    </location>
</feature>
<keyword evidence="1" id="KW-0472">Membrane</keyword>
<reference evidence="2 3" key="1">
    <citation type="submission" date="2019-08" db="EMBL/GenBank/DDBJ databases">
        <authorList>
            <person name="Herpell B J."/>
        </authorList>
    </citation>
    <scope>NUCLEOTIDE SEQUENCE [LARGE SCALE GENOMIC DNA]</scope>
    <source>
        <strain evidence="3">Msb3</strain>
    </source>
</reference>
<dbReference type="AlphaFoldDB" id="A0A5Q4ZCQ3"/>
<gene>
    <name evidence="2" type="ORF">PDMSB3_1810</name>
</gene>
<evidence type="ECO:0000256" key="1">
    <source>
        <dbReference type="SAM" id="Phobius"/>
    </source>
</evidence>
<keyword evidence="3" id="KW-1185">Reference proteome</keyword>
<feature type="transmembrane region" description="Helical" evidence="1">
    <location>
        <begin position="260"/>
        <end position="283"/>
    </location>
</feature>
<dbReference type="KEGG" id="pdio:PDMSB3_1810"/>
<evidence type="ECO:0008006" key="4">
    <source>
        <dbReference type="Google" id="ProtNLM"/>
    </source>
</evidence>
<name>A0A5Q4ZCQ3_9BURK</name>
<feature type="transmembrane region" description="Helical" evidence="1">
    <location>
        <begin position="459"/>
        <end position="479"/>
    </location>
</feature>
<organism evidence="2 3">
    <name type="scientific">Paraburkholderia dioscoreae</name>
    <dbReference type="NCBI Taxonomy" id="2604047"/>
    <lineage>
        <taxon>Bacteria</taxon>
        <taxon>Pseudomonadati</taxon>
        <taxon>Pseudomonadota</taxon>
        <taxon>Betaproteobacteria</taxon>
        <taxon>Burkholderiales</taxon>
        <taxon>Burkholderiaceae</taxon>
        <taxon>Paraburkholderia</taxon>
    </lineage>
</organism>
<feature type="transmembrane region" description="Helical" evidence="1">
    <location>
        <begin position="184"/>
        <end position="203"/>
    </location>
</feature>
<keyword evidence="1" id="KW-0812">Transmembrane</keyword>
<feature type="transmembrane region" description="Helical" evidence="1">
    <location>
        <begin position="335"/>
        <end position="352"/>
    </location>
</feature>
<dbReference type="Proteomes" id="UP000325811">
    <property type="component" value="Chromosome I"/>
</dbReference>